<keyword evidence="4" id="KW-0456">Lyase</keyword>
<dbReference type="EMBL" id="CCBN010000003">
    <property type="protein sequence ID" value="CDO52323.1"/>
    <property type="molecule type" value="Genomic_DNA"/>
</dbReference>
<dbReference type="GO" id="GO:0008124">
    <property type="term" value="F:4-alpha-hydroxytetrahydrobiopterin dehydratase activity"/>
    <property type="evidence" value="ECO:0007669"/>
    <property type="project" value="UniProtKB-EC"/>
</dbReference>
<evidence type="ECO:0000256" key="1">
    <source>
        <dbReference type="ARBA" id="ARBA00001554"/>
    </source>
</evidence>
<dbReference type="Proteomes" id="UP000242525">
    <property type="component" value="Unassembled WGS sequence"/>
</dbReference>
<evidence type="ECO:0000313" key="6">
    <source>
        <dbReference type="EMBL" id="CDO52323.1"/>
    </source>
</evidence>
<dbReference type="GO" id="GO:0006729">
    <property type="term" value="P:tetrahydrobiopterin biosynthetic process"/>
    <property type="evidence" value="ECO:0007669"/>
    <property type="project" value="InterPro"/>
</dbReference>
<comment type="similarity">
    <text evidence="2">Belongs to the pterin-4-alpha-carbinolamine dehydratase family.</text>
</comment>
<dbReference type="EC" id="4.2.1.96" evidence="3"/>
<dbReference type="InterPro" id="IPR036428">
    <property type="entry name" value="PCD_sf"/>
</dbReference>
<evidence type="ECO:0000256" key="3">
    <source>
        <dbReference type="ARBA" id="ARBA00013252"/>
    </source>
</evidence>
<sequence>MRYPIVLLRAPAAARFTPVRARCLSTKDNSYKIVAATEVPQATESLRAAGWSVVGAQLSKTYEFKGFQAAWAFLTQVAMHAHLKGHHPRIENLYNRVTLTLHTDDVGSLTSHDIAMAKRFEKLSQGYERKKPATTSEK</sequence>
<evidence type="ECO:0000256" key="5">
    <source>
        <dbReference type="ARBA" id="ARBA00030497"/>
    </source>
</evidence>
<dbReference type="SUPFAM" id="SSF55248">
    <property type="entry name" value="PCD-like"/>
    <property type="match status" value="1"/>
</dbReference>
<keyword evidence="7" id="KW-1185">Reference proteome</keyword>
<gene>
    <name evidence="6" type="ORF">BN980_GECA03s00158g</name>
</gene>
<evidence type="ECO:0000256" key="2">
    <source>
        <dbReference type="ARBA" id="ARBA00006472"/>
    </source>
</evidence>
<dbReference type="OrthoDB" id="277398at2759"/>
<dbReference type="CDD" id="cd00488">
    <property type="entry name" value="PCD_DCoH"/>
    <property type="match status" value="1"/>
</dbReference>
<name>A0A0J9X597_GEOCN</name>
<reference evidence="6" key="1">
    <citation type="submission" date="2014-03" db="EMBL/GenBank/DDBJ databases">
        <authorList>
            <person name="Casaregola S."/>
        </authorList>
    </citation>
    <scope>NUCLEOTIDE SEQUENCE [LARGE SCALE GENOMIC DNA]</scope>
    <source>
        <strain evidence="6">CLIB 918</strain>
    </source>
</reference>
<dbReference type="Gene3D" id="3.30.1360.20">
    <property type="entry name" value="Transcriptional coactivator/pterin dehydratase"/>
    <property type="match status" value="1"/>
</dbReference>
<comment type="catalytic activity">
    <reaction evidence="1">
        <text>(4aS,6R)-4a-hydroxy-L-erythro-5,6,7,8-tetrahydrobiopterin = (6R)-L-erythro-6,7-dihydrobiopterin + H2O</text>
        <dbReference type="Rhea" id="RHEA:11920"/>
        <dbReference type="ChEBI" id="CHEBI:15377"/>
        <dbReference type="ChEBI" id="CHEBI:15642"/>
        <dbReference type="ChEBI" id="CHEBI:43120"/>
        <dbReference type="EC" id="4.2.1.96"/>
    </reaction>
</comment>
<dbReference type="AlphaFoldDB" id="A0A0J9X597"/>
<dbReference type="Pfam" id="PF01329">
    <property type="entry name" value="Pterin_4a"/>
    <property type="match status" value="1"/>
</dbReference>
<accession>A0A0J9X597</accession>
<dbReference type="PANTHER" id="PTHR12599:SF0">
    <property type="entry name" value="PTERIN-4-ALPHA-CARBINOLAMINE DEHYDRATASE"/>
    <property type="match status" value="1"/>
</dbReference>
<dbReference type="PANTHER" id="PTHR12599">
    <property type="entry name" value="PTERIN-4-ALPHA-CARBINOLAMINE DEHYDRATASE"/>
    <property type="match status" value="1"/>
</dbReference>
<organism evidence="6 7">
    <name type="scientific">Geotrichum candidum</name>
    <name type="common">Oospora lactis</name>
    <name type="synonym">Dipodascus geotrichum</name>
    <dbReference type="NCBI Taxonomy" id="1173061"/>
    <lineage>
        <taxon>Eukaryota</taxon>
        <taxon>Fungi</taxon>
        <taxon>Dikarya</taxon>
        <taxon>Ascomycota</taxon>
        <taxon>Saccharomycotina</taxon>
        <taxon>Dipodascomycetes</taxon>
        <taxon>Dipodascales</taxon>
        <taxon>Dipodascaceae</taxon>
        <taxon>Geotrichum</taxon>
    </lineage>
</organism>
<protein>
    <recommendedName>
        <fullName evidence="3">4a-hydroxytetrahydrobiopterin dehydratase</fullName>
        <ecNumber evidence="3">4.2.1.96</ecNumber>
    </recommendedName>
    <alternativeName>
        <fullName evidence="5">4-alpha-hydroxy-tetrahydropterin dehydratase</fullName>
    </alternativeName>
</protein>
<dbReference type="STRING" id="1173061.A0A0J9X597"/>
<evidence type="ECO:0000313" key="7">
    <source>
        <dbReference type="Proteomes" id="UP000242525"/>
    </source>
</evidence>
<comment type="caution">
    <text evidence="6">The sequence shown here is derived from an EMBL/GenBank/DDBJ whole genome shotgun (WGS) entry which is preliminary data.</text>
</comment>
<dbReference type="InterPro" id="IPR001533">
    <property type="entry name" value="Pterin_deHydtase"/>
</dbReference>
<evidence type="ECO:0000256" key="4">
    <source>
        <dbReference type="ARBA" id="ARBA00023239"/>
    </source>
</evidence>
<proteinExistence type="inferred from homology"/>